<dbReference type="RefSeq" id="WP_098143198.1">
    <property type="nucleotide sequence ID" value="NZ_PDDV01000013.1"/>
</dbReference>
<protein>
    <submittedName>
        <fullName evidence="1">Uncharacterized protein</fullName>
    </submittedName>
</protein>
<dbReference type="OrthoDB" id="8871616at2"/>
<gene>
    <name evidence="1" type="ORF">CRM76_12340</name>
</gene>
<name>A0A2A7U2Y4_EDWTA</name>
<evidence type="ECO:0000313" key="2">
    <source>
        <dbReference type="Proteomes" id="UP000219788"/>
    </source>
</evidence>
<dbReference type="AlphaFoldDB" id="A0A2A7U2Y4"/>
<dbReference type="Proteomes" id="UP000219788">
    <property type="component" value="Unassembled WGS sequence"/>
</dbReference>
<proteinExistence type="predicted"/>
<accession>A0A2A7U2Y4</accession>
<comment type="caution">
    <text evidence="1">The sequence shown here is derived from an EMBL/GenBank/DDBJ whole genome shotgun (WGS) entry which is preliminary data.</text>
</comment>
<organism evidence="1 2">
    <name type="scientific">Edwardsiella tarda</name>
    <dbReference type="NCBI Taxonomy" id="636"/>
    <lineage>
        <taxon>Bacteria</taxon>
        <taxon>Pseudomonadati</taxon>
        <taxon>Pseudomonadota</taxon>
        <taxon>Gammaproteobacteria</taxon>
        <taxon>Enterobacterales</taxon>
        <taxon>Hafniaceae</taxon>
        <taxon>Edwardsiella</taxon>
    </lineage>
</organism>
<sequence length="534" mass="58954">MRGERPRVIGHLLPEACATQARNCHFRHGVISPLREDLETSITLPITPRTLFHYRDDFWFTWPRRVDAIHSPVAQDQYGRVYFTDGQAPQVTSASIATRGQGRYPAASYRLGVPAPPSPPQIGEICYPEGEALNDPLDDETRFYVETYVTAYGEEGPPGPVSHEVTIPYPGSRVTLQLAALVAQNHNISRRRLYRSVTGGGVADYLLVAELDIAQTTYEDALPSAVLGGVLETYDYLMPPDNMVGLCLMANGIAAGFAGNEVLFSAAYLPYAWPNAYRQSTEHDIVAMAALGTSLVVTTQGYPYLFSGVSPGSMTSSKLPILQACSSADSLVEMDGFVLYASANGLVSVDHQGNARLATEGIIDPRQWRRQFRPETIRAWSVEGEYFAHYQDAQQRRAGFIFDPQAMDLRHTDSVFDCAARQLASDQYYIARQQRLYQLQQGTHPRAMYWCSKVFLAPANTAFSCLRVLSPQPLQVGIHLIIDDAIAFSLPPGTLTEPVVKLPPLTGRRWQIACYGTAQVDRLTLGTSMARLPA</sequence>
<reference evidence="2" key="1">
    <citation type="submission" date="2017-09" db="EMBL/GenBank/DDBJ databases">
        <title>FDA dAtabase for Regulatory Grade micrObial Sequences (FDA-ARGOS): Supporting development and validation of Infectious Disease Dx tests.</title>
        <authorList>
            <person name="Goldberg B."/>
            <person name="Campos J."/>
            <person name="Tallon L."/>
            <person name="Sadzewicz L."/>
            <person name="Ott S."/>
            <person name="Zhao X."/>
            <person name="Nagaraj S."/>
            <person name="Vavikolanu K."/>
            <person name="Aluvathingal J."/>
            <person name="Nadendla S."/>
            <person name="Geyer C."/>
            <person name="Sichtig H."/>
        </authorList>
    </citation>
    <scope>NUCLEOTIDE SEQUENCE [LARGE SCALE GENOMIC DNA]</scope>
    <source>
        <strain evidence="2">FDAARGOS_370</strain>
    </source>
</reference>
<dbReference type="EMBL" id="PDDV01000013">
    <property type="protein sequence ID" value="PEH72660.1"/>
    <property type="molecule type" value="Genomic_DNA"/>
</dbReference>
<evidence type="ECO:0000313" key="1">
    <source>
        <dbReference type="EMBL" id="PEH72660.1"/>
    </source>
</evidence>